<accession>Q19YI8</accession>
<keyword evidence="2" id="KW-1185">Reference proteome</keyword>
<organism evidence="1 2">
    <name type="scientific">Mycobacterium phage PMC</name>
    <dbReference type="NCBI Taxonomy" id="2911439"/>
    <lineage>
        <taxon>Viruses</taxon>
        <taxon>Duplodnaviria</taxon>
        <taxon>Heunggongvirae</taxon>
        <taxon>Uroviricota</taxon>
        <taxon>Caudoviricetes</taxon>
        <taxon>Gracegardnervirinae</taxon>
        <taxon>Cheoctovirus</taxon>
        <taxon>Cheoctovirus PMC</taxon>
        <taxon>Mycobacterium virus PMC</taxon>
    </lineage>
</organism>
<dbReference type="Proteomes" id="UP000002537">
    <property type="component" value="Segment"/>
</dbReference>
<protein>
    <submittedName>
        <fullName evidence="1">Uncharacterized protein</fullName>
    </submittedName>
</protein>
<evidence type="ECO:0000313" key="2">
    <source>
        <dbReference type="Proteomes" id="UP000002537"/>
    </source>
</evidence>
<reference evidence="1 2" key="1">
    <citation type="journal article" date="2006" name="PLoS Genet.">
        <title>Exploring the mycobacteriophage metaproteome: phage genomics as an educational platform.</title>
        <authorList>
            <person name="Hatfull G.F."/>
            <person name="Pedulla M.L."/>
            <person name="Jacobs-Sera D."/>
            <person name="Cichon P.M."/>
            <person name="Foley A."/>
            <person name="Ford M.E."/>
            <person name="Gonda R.M."/>
            <person name="Houtz J.M."/>
            <person name="Hryckowian A.J."/>
            <person name="Kelchner V.A."/>
            <person name="Namburi S."/>
            <person name="Pajcini K.V."/>
            <person name="Popovich M.G."/>
            <person name="Schleicher D.T."/>
            <person name="Simanek B.Z."/>
            <person name="Smith A.L."/>
            <person name="Zdanowicz G.M."/>
            <person name="Kumar V."/>
            <person name="Peebles C.L."/>
            <person name="Jacobs W.R.Jr."/>
            <person name="Lawrence J.G."/>
            <person name="Hendrix R.W."/>
        </authorList>
    </citation>
    <scope>NUCLEOTIDE SEQUENCE [LARGE SCALE GENOMIC DNA]</scope>
</reference>
<dbReference type="OrthoDB" id="23264at10239"/>
<name>Q19YI8_9CAUD</name>
<sequence length="54" mass="5957">MCDHSRSSHAPQCRVRMGVDRDDMNTYTICLCPGFEVGLCEVCNGNGCAECEEI</sequence>
<gene>
    <name evidence="1" type="primary">65</name>
    <name evidence="1" type="ORF">PBI_PMC_65</name>
</gene>
<dbReference type="EMBL" id="DQ398050">
    <property type="protein sequence ID" value="ABE67566.1"/>
    <property type="molecule type" value="Genomic_DNA"/>
</dbReference>
<proteinExistence type="predicted"/>
<dbReference type="KEGG" id="vg:4157620"/>
<dbReference type="RefSeq" id="YP_655826.1">
    <property type="nucleotide sequence ID" value="NC_008205.1"/>
</dbReference>
<evidence type="ECO:0000313" key="1">
    <source>
        <dbReference type="EMBL" id="ABE67566.1"/>
    </source>
</evidence>